<dbReference type="EMBL" id="SRRU01000005">
    <property type="protein sequence ID" value="TGN82947.1"/>
    <property type="molecule type" value="Genomic_DNA"/>
</dbReference>
<organism evidence="7 8">
    <name type="scientific">Streptomyces griseoluteus</name>
    <dbReference type="NCBI Taxonomy" id="29306"/>
    <lineage>
        <taxon>Bacteria</taxon>
        <taxon>Bacillati</taxon>
        <taxon>Actinomycetota</taxon>
        <taxon>Actinomycetes</taxon>
        <taxon>Kitasatosporales</taxon>
        <taxon>Streptomycetaceae</taxon>
        <taxon>Streptomyces</taxon>
    </lineage>
</organism>
<evidence type="ECO:0000313" key="7">
    <source>
        <dbReference type="EMBL" id="TGN82947.1"/>
    </source>
</evidence>
<dbReference type="Proteomes" id="UP000298513">
    <property type="component" value="Unassembled WGS sequence"/>
</dbReference>
<keyword evidence="5 6" id="KW-0949">S-adenosyl-L-methionine</keyword>
<dbReference type="InterPro" id="IPR007213">
    <property type="entry name" value="Ppm1/Ppm2/Tcmp"/>
</dbReference>
<dbReference type="SUPFAM" id="SSF53335">
    <property type="entry name" value="S-adenosyl-L-methionine-dependent methyltransferases"/>
    <property type="match status" value="1"/>
</dbReference>
<evidence type="ECO:0000256" key="2">
    <source>
        <dbReference type="ARBA" id="ARBA00008138"/>
    </source>
</evidence>
<dbReference type="PANTHER" id="PTHR43619:SF2">
    <property type="entry name" value="S-ADENOSYL-L-METHIONINE-DEPENDENT METHYLTRANSFERASES SUPERFAMILY PROTEIN"/>
    <property type="match status" value="1"/>
</dbReference>
<dbReference type="GO" id="GO:0032259">
    <property type="term" value="P:methylation"/>
    <property type="evidence" value="ECO:0007669"/>
    <property type="project" value="UniProtKB-KW"/>
</dbReference>
<accession>A0A4Z1DK19</accession>
<reference evidence="7 8" key="1">
    <citation type="submission" date="2019-04" db="EMBL/GenBank/DDBJ databases">
        <title>Streptomyces sp. nov. Bv016 isolated from bark of Buahinia variegata.</title>
        <authorList>
            <person name="Kanchanasin P."/>
            <person name="Tanasupawat S."/>
            <person name="Yuki M."/>
            <person name="Kudo T."/>
        </authorList>
    </citation>
    <scope>NUCLEOTIDE SEQUENCE [LARGE SCALE GENOMIC DNA]</scope>
    <source>
        <strain evidence="7 8">JCM 4765</strain>
    </source>
</reference>
<keyword evidence="4 7" id="KW-0808">Transferase</keyword>
<protein>
    <recommendedName>
        <fullName evidence="6">S-adenosyl-L-methionine-dependent methyltransferase</fullName>
        <ecNumber evidence="6">2.1.1.-</ecNumber>
    </recommendedName>
</protein>
<dbReference type="Gene3D" id="3.40.50.150">
    <property type="entry name" value="Vaccinia Virus protein VP39"/>
    <property type="match status" value="1"/>
</dbReference>
<dbReference type="GO" id="GO:0008168">
    <property type="term" value="F:methyltransferase activity"/>
    <property type="evidence" value="ECO:0007669"/>
    <property type="project" value="UniProtKB-UniRule"/>
</dbReference>
<proteinExistence type="inferred from homology"/>
<comment type="function">
    <text evidence="1 6">Exhibits S-adenosyl-L-methionine-dependent methyltransferase activity.</text>
</comment>
<keyword evidence="3 6" id="KW-0489">Methyltransferase</keyword>
<evidence type="ECO:0000256" key="6">
    <source>
        <dbReference type="RuleBase" id="RU362030"/>
    </source>
</evidence>
<dbReference type="RefSeq" id="WP_135791782.1">
    <property type="nucleotide sequence ID" value="NZ_BNBQ01000007.1"/>
</dbReference>
<dbReference type="Pfam" id="PF04072">
    <property type="entry name" value="LCM"/>
    <property type="match status" value="1"/>
</dbReference>
<dbReference type="EC" id="2.1.1.-" evidence="6"/>
<evidence type="ECO:0000256" key="1">
    <source>
        <dbReference type="ARBA" id="ARBA00003907"/>
    </source>
</evidence>
<dbReference type="AlphaFoldDB" id="A0A4Z1DK19"/>
<dbReference type="GeneID" id="91532271"/>
<name>A0A4Z1DK19_STRGP</name>
<dbReference type="NCBIfam" id="TIGR00027">
    <property type="entry name" value="mthyl_TIGR00027"/>
    <property type="match status" value="1"/>
</dbReference>
<evidence type="ECO:0000313" key="8">
    <source>
        <dbReference type="Proteomes" id="UP000298513"/>
    </source>
</evidence>
<dbReference type="InterPro" id="IPR029063">
    <property type="entry name" value="SAM-dependent_MTases_sf"/>
</dbReference>
<evidence type="ECO:0000256" key="5">
    <source>
        <dbReference type="ARBA" id="ARBA00022691"/>
    </source>
</evidence>
<comment type="caution">
    <text evidence="7">The sequence shown here is derived from an EMBL/GenBank/DDBJ whole genome shotgun (WGS) entry which is preliminary data.</text>
</comment>
<comment type="similarity">
    <text evidence="2 6">Belongs to the UPF0677 family.</text>
</comment>
<gene>
    <name evidence="7" type="ORF">E5082_15165</name>
</gene>
<keyword evidence="8" id="KW-1185">Reference proteome</keyword>
<evidence type="ECO:0000256" key="3">
    <source>
        <dbReference type="ARBA" id="ARBA00022603"/>
    </source>
</evidence>
<evidence type="ECO:0000256" key="4">
    <source>
        <dbReference type="ARBA" id="ARBA00022679"/>
    </source>
</evidence>
<dbReference type="PANTHER" id="PTHR43619">
    <property type="entry name" value="S-ADENOSYL-L-METHIONINE-DEPENDENT METHYLTRANSFERASE YKTD-RELATED"/>
    <property type="match status" value="1"/>
</dbReference>
<dbReference type="InterPro" id="IPR011610">
    <property type="entry name" value="SAM_mthyl_Trfase_ML2640-like"/>
</dbReference>
<sequence>MDAGVGVTALLVAAARAIEARRPDALARDPYAECFVRAAPVSARWPVSLEEVPRGDADPVWGRLARYFGLRTRVLDDALRSAARAGIRQFVLLGAGLDTRAFRLDWPSGSTVWEVDRPGVLGFKERVLARAGAVPSAGRVPVPVDLRGDWAAALLGAGLEPGLPTAWLAEGLLLYLPAAAERRLVAVVDELSAPDSMLGYEVKLLKEARAVRDSPVYAEARERLGVDLPALFDGDPRPDSAADLAGRGWRTEVGTPYDHVRRYGRGPRPEPDDALAANRWVFAVKGAAGVSRW</sequence>